<evidence type="ECO:0000256" key="13">
    <source>
        <dbReference type="ARBA" id="ARBA00049250"/>
    </source>
</evidence>
<keyword evidence="8 14" id="KW-0808">Transferase</keyword>
<dbReference type="EC" id="2.3.1.231" evidence="4"/>
<dbReference type="SUPFAM" id="SSF117281">
    <property type="entry name" value="Kelch motif"/>
    <property type="match status" value="1"/>
</dbReference>
<dbReference type="EC" id="2.1.1.290" evidence="5"/>
<dbReference type="AlphaFoldDB" id="A0A0A9XZA2"/>
<evidence type="ECO:0000256" key="7">
    <source>
        <dbReference type="ARBA" id="ARBA00022603"/>
    </source>
</evidence>
<dbReference type="SUPFAM" id="SSF53335">
    <property type="entry name" value="S-adenosyl-L-methionine-dependent methyltransferases"/>
    <property type="match status" value="1"/>
</dbReference>
<dbReference type="Pfam" id="PF04072">
    <property type="entry name" value="LCM"/>
    <property type="match status" value="1"/>
</dbReference>
<dbReference type="GO" id="GO:0031591">
    <property type="term" value="P:wybutosine biosynthetic process"/>
    <property type="evidence" value="ECO:0007669"/>
    <property type="project" value="TreeGrafter"/>
</dbReference>
<comment type="catalytic activity">
    <reaction evidence="1">
        <text>7-[(3S)-3-amino-3-carboxypropyl]wyosine(37) in tRNA(Phe) + S-adenosyl-L-methionine = 7-[(3S)-(3-amino-3-methoxycarbonyl)propyl]wyosine(37) in tRNA(Phe) + S-adenosyl-L-homocysteine</text>
        <dbReference type="Rhea" id="RHEA:36903"/>
        <dbReference type="Rhea" id="RHEA-COMP:10379"/>
        <dbReference type="Rhea" id="RHEA-COMP:11844"/>
        <dbReference type="ChEBI" id="CHEBI:57856"/>
        <dbReference type="ChEBI" id="CHEBI:59789"/>
        <dbReference type="ChEBI" id="CHEBI:73543"/>
        <dbReference type="ChEBI" id="CHEBI:74275"/>
        <dbReference type="EC" id="2.1.1.290"/>
    </reaction>
</comment>
<evidence type="ECO:0000256" key="6">
    <source>
        <dbReference type="ARBA" id="ARBA00018045"/>
    </source>
</evidence>
<dbReference type="InterPro" id="IPR015915">
    <property type="entry name" value="Kelch-typ_b-propeller"/>
</dbReference>
<evidence type="ECO:0000256" key="9">
    <source>
        <dbReference type="ARBA" id="ARBA00022691"/>
    </source>
</evidence>
<evidence type="ECO:0000256" key="11">
    <source>
        <dbReference type="ARBA" id="ARBA00029750"/>
    </source>
</evidence>
<dbReference type="UniPathway" id="UPA00375"/>
<evidence type="ECO:0000256" key="10">
    <source>
        <dbReference type="ARBA" id="ARBA00022694"/>
    </source>
</evidence>
<comment type="pathway">
    <text evidence="2">tRNA modification; wybutosine-tRNA(Phe) biosynthesis.</text>
</comment>
<keyword evidence="10" id="KW-0819">tRNA processing</keyword>
<reference evidence="14" key="1">
    <citation type="journal article" date="2014" name="PLoS ONE">
        <title>Transcriptome-Based Identification of ABC Transporters in the Western Tarnished Plant Bug Lygus hesperus.</title>
        <authorList>
            <person name="Hull J.J."/>
            <person name="Chaney K."/>
            <person name="Geib S.M."/>
            <person name="Fabrick J.A."/>
            <person name="Brent C.S."/>
            <person name="Walsh D."/>
            <person name="Lavine L.C."/>
        </authorList>
    </citation>
    <scope>NUCLEOTIDE SEQUENCE</scope>
</reference>
<dbReference type="GO" id="GO:0030488">
    <property type="term" value="P:tRNA methylation"/>
    <property type="evidence" value="ECO:0007669"/>
    <property type="project" value="TreeGrafter"/>
</dbReference>
<reference evidence="14" key="2">
    <citation type="submission" date="2014-07" db="EMBL/GenBank/DDBJ databases">
        <authorList>
            <person name="Hull J."/>
        </authorList>
    </citation>
    <scope>NUCLEOTIDE SEQUENCE</scope>
</reference>
<proteinExistence type="inferred from homology"/>
<dbReference type="EMBL" id="GBHO01017487">
    <property type="protein sequence ID" value="JAG26117.1"/>
    <property type="molecule type" value="Transcribed_RNA"/>
</dbReference>
<evidence type="ECO:0000256" key="1">
    <source>
        <dbReference type="ARBA" id="ARBA00001806"/>
    </source>
</evidence>
<evidence type="ECO:0000256" key="8">
    <source>
        <dbReference type="ARBA" id="ARBA00022679"/>
    </source>
</evidence>
<dbReference type="InterPro" id="IPR007213">
    <property type="entry name" value="Ppm1/Ppm2/Tcmp"/>
</dbReference>
<dbReference type="Pfam" id="PF24681">
    <property type="entry name" value="Kelch_KLHDC2_KLHL20_DRC7"/>
    <property type="match status" value="1"/>
</dbReference>
<gene>
    <name evidence="14" type="primary">Lcmt2_5</name>
    <name evidence="14" type="ORF">CM83_39785</name>
</gene>
<evidence type="ECO:0000256" key="12">
    <source>
        <dbReference type="ARBA" id="ARBA00030847"/>
    </source>
</evidence>
<dbReference type="Gene3D" id="2.120.10.80">
    <property type="entry name" value="Kelch-type beta propeller"/>
    <property type="match status" value="1"/>
</dbReference>
<dbReference type="PANTHER" id="PTHR46529:SF1">
    <property type="entry name" value="TRNA WYBUTOSINE-SYNTHESIZING PROTEIN 4"/>
    <property type="match status" value="1"/>
</dbReference>
<dbReference type="InterPro" id="IPR029063">
    <property type="entry name" value="SAM-dependent_MTases_sf"/>
</dbReference>
<comment type="similarity">
    <text evidence="3">Belongs to the methyltransferase superfamily. LCMT family.</text>
</comment>
<evidence type="ECO:0000256" key="4">
    <source>
        <dbReference type="ARBA" id="ARBA00012155"/>
    </source>
</evidence>
<sequence>MEPLVQGTNESSTLSKYSMVQRGYFEDGAIKHFVKKDARRSPLVHLCYFARALVMDYAIKSFIQTSPKKKVQILSLGAGFDTTYFRLLPMFPDIVYFEVDLKEVVDNKIKIIERSLELSSVLVDVNDGGFEYSCFKSKHYNIFTHDLCDTEGLDHKLTQLGFEFDQPSLVFSECAITYIEEERSTALLEWIKSRIKTVTLLNYEQFNPHDGFGKIMVGHFNKIRSPLRSLMKYTSMEEQRKRYSSAGWELSRVCSVMDLFQHILKPEDTAKTFRMEPFDEWEEFHLTCCHYSLSIATANVQFLKSFPAHQHEIACRKSLVLQTIEKLTMERYGHSLVEVGNRGALIIGGFGSSSGHHGRSKEITYVGVNSKTVHTRMPSQASFITWDCLYATSTAINKEEFIIFGGRTSPTKEVNVDPVLVKVQIGDTNVVLFPMDIPLASEKRPSPRWRHAAVSHHQSLVVYGGRNKELEVFGDVWELKMNEDMSWEWTQRLFLDGRGPCARFAHAMATGDGLIYLSGGLDEQLNPLNDIWELKINLPEDKLVWRNIIPQGPMPFLYSHTMHYHQRQLIFVGGVNTSPTDQPSLTILNIDNMQAKHYYLDATASDTIVMIHNHTSFLNDDDSTISCYGGGGNCFSFGTHFNKHPLKIPIMAHV</sequence>
<comment type="catalytic activity">
    <reaction evidence="13">
        <text>7-[(3S)-(3-amino-3-methoxycarbonyl)propyl]wyosine(37) in tRNA(Phe) + S-adenosyl-L-methionine + CO2 = wybutosine(37) in tRNA(Phe) + S-adenosyl-L-homocysteine + 2 H(+)</text>
        <dbReference type="Rhea" id="RHEA:37119"/>
        <dbReference type="Rhea" id="RHEA-COMP:11844"/>
        <dbReference type="Rhea" id="RHEA-COMP:11847"/>
        <dbReference type="ChEBI" id="CHEBI:15378"/>
        <dbReference type="ChEBI" id="CHEBI:16526"/>
        <dbReference type="ChEBI" id="CHEBI:57856"/>
        <dbReference type="ChEBI" id="CHEBI:59789"/>
        <dbReference type="ChEBI" id="CHEBI:73544"/>
        <dbReference type="ChEBI" id="CHEBI:74275"/>
        <dbReference type="EC" id="2.3.1.231"/>
    </reaction>
</comment>
<evidence type="ECO:0000256" key="5">
    <source>
        <dbReference type="ARBA" id="ARBA00012779"/>
    </source>
</evidence>
<evidence type="ECO:0000313" key="14">
    <source>
        <dbReference type="EMBL" id="JAG26117.1"/>
    </source>
</evidence>
<name>A0A0A9XZA2_LYGHE</name>
<keyword evidence="9" id="KW-0949">S-adenosyl-L-methionine</keyword>
<keyword evidence="7 14" id="KW-0489">Methyltransferase</keyword>
<protein>
    <recommendedName>
        <fullName evidence="6">tRNA wybutosine-synthesizing protein 4</fullName>
        <ecNumber evidence="5">2.1.1.290</ecNumber>
        <ecNumber evidence="4">2.3.1.231</ecNumber>
    </recommendedName>
    <alternativeName>
        <fullName evidence="12">tRNA(Phe) (7-(3-amino-3-(methoxycarbonyl)propyl)wyosine(37)-N)-methoxycarbonyltransferase</fullName>
    </alternativeName>
    <alternativeName>
        <fullName evidence="11">tRNA(Phe) (7-(3-amino-3-carboxypropyl)wyosine(37)-O)-methyltransferase</fullName>
    </alternativeName>
</protein>
<organism evidence="14">
    <name type="scientific">Lygus hesperus</name>
    <name type="common">Western plant bug</name>
    <dbReference type="NCBI Taxonomy" id="30085"/>
    <lineage>
        <taxon>Eukaryota</taxon>
        <taxon>Metazoa</taxon>
        <taxon>Ecdysozoa</taxon>
        <taxon>Arthropoda</taxon>
        <taxon>Hexapoda</taxon>
        <taxon>Insecta</taxon>
        <taxon>Pterygota</taxon>
        <taxon>Neoptera</taxon>
        <taxon>Paraneoptera</taxon>
        <taxon>Hemiptera</taxon>
        <taxon>Heteroptera</taxon>
        <taxon>Panheteroptera</taxon>
        <taxon>Cimicomorpha</taxon>
        <taxon>Miridae</taxon>
        <taxon>Mirini</taxon>
        <taxon>Lygus</taxon>
    </lineage>
</organism>
<dbReference type="PANTHER" id="PTHR46529">
    <property type="entry name" value="TRNA WYBUTOSINE-SYNTHESIZING PROTEIN 4"/>
    <property type="match status" value="1"/>
</dbReference>
<dbReference type="GO" id="GO:0008175">
    <property type="term" value="F:tRNA methyltransferase activity"/>
    <property type="evidence" value="ECO:0007669"/>
    <property type="project" value="TreeGrafter"/>
</dbReference>
<accession>A0A0A9XZA2</accession>
<evidence type="ECO:0000256" key="3">
    <source>
        <dbReference type="ARBA" id="ARBA00010703"/>
    </source>
</evidence>
<evidence type="ECO:0000256" key="2">
    <source>
        <dbReference type="ARBA" id="ARBA00004797"/>
    </source>
</evidence>
<dbReference type="Gene3D" id="3.40.50.150">
    <property type="entry name" value="Vaccinia Virus protein VP39"/>
    <property type="match status" value="1"/>
</dbReference>